<dbReference type="Proteomes" id="UP000652761">
    <property type="component" value="Unassembled WGS sequence"/>
</dbReference>
<reference evidence="1" key="1">
    <citation type="submission" date="2017-07" db="EMBL/GenBank/DDBJ databases">
        <title>Taro Niue Genome Assembly and Annotation.</title>
        <authorList>
            <person name="Atibalentja N."/>
            <person name="Keating K."/>
            <person name="Fields C.J."/>
        </authorList>
    </citation>
    <scope>NUCLEOTIDE SEQUENCE</scope>
    <source>
        <strain evidence="1">Niue_2</strain>
        <tissue evidence="1">Leaf</tissue>
    </source>
</reference>
<proteinExistence type="predicted"/>
<sequence length="88" mass="9579">SVDAAAREPTGAATLGAEADYAAADLEEFLVAGEQEIVHTKPFFFPFSSTGTCTNRPLQVDQRRRPCERDGPIGRVLRFGHDSKPIAF</sequence>
<accession>A0A843UAH0</accession>
<protein>
    <submittedName>
        <fullName evidence="1">Uncharacterized protein</fullName>
    </submittedName>
</protein>
<evidence type="ECO:0000313" key="1">
    <source>
        <dbReference type="EMBL" id="MQL79176.1"/>
    </source>
</evidence>
<dbReference type="EMBL" id="NMUH01000438">
    <property type="protein sequence ID" value="MQL79176.1"/>
    <property type="molecule type" value="Genomic_DNA"/>
</dbReference>
<feature type="non-terminal residue" evidence="1">
    <location>
        <position position="1"/>
    </location>
</feature>
<dbReference type="AlphaFoldDB" id="A0A843UAH0"/>
<gene>
    <name evidence="1" type="ORF">Taro_011621</name>
</gene>
<name>A0A843UAH0_COLES</name>
<keyword evidence="2" id="KW-1185">Reference proteome</keyword>
<comment type="caution">
    <text evidence="1">The sequence shown here is derived from an EMBL/GenBank/DDBJ whole genome shotgun (WGS) entry which is preliminary data.</text>
</comment>
<organism evidence="1 2">
    <name type="scientific">Colocasia esculenta</name>
    <name type="common">Wild taro</name>
    <name type="synonym">Arum esculentum</name>
    <dbReference type="NCBI Taxonomy" id="4460"/>
    <lineage>
        <taxon>Eukaryota</taxon>
        <taxon>Viridiplantae</taxon>
        <taxon>Streptophyta</taxon>
        <taxon>Embryophyta</taxon>
        <taxon>Tracheophyta</taxon>
        <taxon>Spermatophyta</taxon>
        <taxon>Magnoliopsida</taxon>
        <taxon>Liliopsida</taxon>
        <taxon>Araceae</taxon>
        <taxon>Aroideae</taxon>
        <taxon>Colocasieae</taxon>
        <taxon>Colocasia</taxon>
    </lineage>
</organism>
<evidence type="ECO:0000313" key="2">
    <source>
        <dbReference type="Proteomes" id="UP000652761"/>
    </source>
</evidence>